<accession>A0ABS9AF19</accession>
<dbReference type="InterPro" id="IPR029058">
    <property type="entry name" value="AB_hydrolase_fold"/>
</dbReference>
<reference evidence="3 4" key="1">
    <citation type="journal article" date="2021" name="Front. Microbiol.">
        <title>Aerobic Denitrification and Heterotrophic Sulfur Oxidation in the Genus Halomonas Revealed by Six Novel Species Characterizations and Genome-Based Analysis.</title>
        <authorList>
            <person name="Wang L."/>
            <person name="Shao Z."/>
        </authorList>
    </citation>
    <scope>NUCLEOTIDE SEQUENCE [LARGE SCALE GENOMIC DNA]</scope>
    <source>
        <strain evidence="3 4">MCCC 1A11036</strain>
    </source>
</reference>
<dbReference type="Pfam" id="PF02129">
    <property type="entry name" value="Peptidase_S15"/>
    <property type="match status" value="1"/>
</dbReference>
<dbReference type="InterPro" id="IPR000383">
    <property type="entry name" value="Xaa-Pro-like_dom"/>
</dbReference>
<dbReference type="GO" id="GO:0016787">
    <property type="term" value="F:hydrolase activity"/>
    <property type="evidence" value="ECO:0007669"/>
    <property type="project" value="UniProtKB-KW"/>
</dbReference>
<dbReference type="SUPFAM" id="SSF49785">
    <property type="entry name" value="Galactose-binding domain-like"/>
    <property type="match status" value="1"/>
</dbReference>
<dbReference type="PANTHER" id="PTHR43056:SF10">
    <property type="entry name" value="COCE_NOND FAMILY, PUTATIVE (AFU_ORTHOLOGUE AFUA_7G00600)-RELATED"/>
    <property type="match status" value="1"/>
</dbReference>
<sequence>MNPKGGIVSVADSFPYKVREIENVFIPMRDGAQLAARVWLPEEAERTPLPAIMEYIPYRKRDITRGRDATNHAYLAGHGYVCVRVDMRGSGDSDGVLTDEYTQQEQEDGVDAIAWLAEQPWCDGNVGMMGISWGGFNSLQVAAKRPPALKAIISICSSDDLYADNMHYMGGCLLGDNLSEATVMFAFNTLPPDPQIVGNRWRDMWFDRMENSGLWLEQWVEHQRRSAYWSTSSINENYSAIQCPVYAIGGWADGFTNTVLRLMEHLEVPRKGLIGPWGHKYPHQGMPGPAIGFLQEALRWWDHWLKGKDTGIMNEPMLRAWEQDSVPPDTSYSERPGRWIGESGWPSKNVKERRYELGPYTIHMGEGHGGAHQREGQESALALQSPLSVGLEAGKWCSYAATPDLPGDQREEDGGSLIFSSRQLAAPLDIFGMPVVEFELSCNKPQAMLAVRLSDVAPDGKSTRVTYGLLNLSHRDSDADPEPLVPHRRYRVRIPMNGIAQRFPVGHQLRLSVSTSYWPLAWLPPEPAQVDIYPESSTLVLPERTPREEDARQPEFDEPEEAPPLELHTFEASEHNWLLHRDLATKESTLEVINDQGHFRIEDIGTEVRRSTREWYSTVNDDFISARGETYTERSFKRDDWNVEVYTRSILSCDESNFFIHAQLDAYENDYRVFSKNWEKVIPRDHM</sequence>
<dbReference type="Pfam" id="PF08530">
    <property type="entry name" value="PepX_C"/>
    <property type="match status" value="1"/>
</dbReference>
<dbReference type="Gene3D" id="3.40.50.1820">
    <property type="entry name" value="alpha/beta hydrolase"/>
    <property type="match status" value="1"/>
</dbReference>
<dbReference type="InterPro" id="IPR050585">
    <property type="entry name" value="Xaa-Pro_dipeptidyl-ppase/CocE"/>
</dbReference>
<proteinExistence type="predicted"/>
<organism evidence="3 4">
    <name type="scientific">Billgrantia zhangzhouensis</name>
    <dbReference type="NCBI Taxonomy" id="2733481"/>
    <lineage>
        <taxon>Bacteria</taxon>
        <taxon>Pseudomonadati</taxon>
        <taxon>Pseudomonadota</taxon>
        <taxon>Gammaproteobacteria</taxon>
        <taxon>Oceanospirillales</taxon>
        <taxon>Halomonadaceae</taxon>
        <taxon>Billgrantia</taxon>
    </lineage>
</organism>
<name>A0ABS9AF19_9GAMM</name>
<protein>
    <submittedName>
        <fullName evidence="3">CocE/NonD family hydrolase</fullName>
    </submittedName>
</protein>
<evidence type="ECO:0000259" key="2">
    <source>
        <dbReference type="SMART" id="SM00939"/>
    </source>
</evidence>
<dbReference type="PANTHER" id="PTHR43056">
    <property type="entry name" value="PEPTIDASE S9 PROLYL OLIGOPEPTIDASE"/>
    <property type="match status" value="1"/>
</dbReference>
<evidence type="ECO:0000313" key="3">
    <source>
        <dbReference type="EMBL" id="MCE8020305.1"/>
    </source>
</evidence>
<dbReference type="InterPro" id="IPR005674">
    <property type="entry name" value="CocE/Ser_esterase"/>
</dbReference>
<feature type="domain" description="Xaa-Pro dipeptidyl-peptidase C-terminal" evidence="2">
    <location>
        <begin position="298"/>
        <end position="557"/>
    </location>
</feature>
<dbReference type="Proteomes" id="UP001320122">
    <property type="component" value="Unassembled WGS sequence"/>
</dbReference>
<dbReference type="EMBL" id="JABFTT010000006">
    <property type="protein sequence ID" value="MCE8020305.1"/>
    <property type="molecule type" value="Genomic_DNA"/>
</dbReference>
<dbReference type="Gene3D" id="1.10.3020.10">
    <property type="entry name" value="alpha-amino acid ester hydrolase ( Helical cap domain)"/>
    <property type="match status" value="1"/>
</dbReference>
<keyword evidence="4" id="KW-1185">Reference proteome</keyword>
<dbReference type="SMART" id="SM00939">
    <property type="entry name" value="PepX_C"/>
    <property type="match status" value="1"/>
</dbReference>
<dbReference type="Gene3D" id="2.60.120.260">
    <property type="entry name" value="Galactose-binding domain-like"/>
    <property type="match status" value="1"/>
</dbReference>
<comment type="caution">
    <text evidence="3">The sequence shown here is derived from an EMBL/GenBank/DDBJ whole genome shotgun (WGS) entry which is preliminary data.</text>
</comment>
<dbReference type="InterPro" id="IPR013736">
    <property type="entry name" value="Xaa-Pro_dipept_C"/>
</dbReference>
<gene>
    <name evidence="3" type="ORF">HOP51_09335</name>
</gene>
<keyword evidence="1 3" id="KW-0378">Hydrolase</keyword>
<dbReference type="SUPFAM" id="SSF53474">
    <property type="entry name" value="alpha/beta-Hydrolases"/>
    <property type="match status" value="1"/>
</dbReference>
<dbReference type="NCBIfam" id="TIGR00976">
    <property type="entry name" value="CocE_NonD"/>
    <property type="match status" value="1"/>
</dbReference>
<dbReference type="InterPro" id="IPR008979">
    <property type="entry name" value="Galactose-bd-like_sf"/>
</dbReference>
<evidence type="ECO:0000313" key="4">
    <source>
        <dbReference type="Proteomes" id="UP001320122"/>
    </source>
</evidence>
<evidence type="ECO:0000256" key="1">
    <source>
        <dbReference type="ARBA" id="ARBA00022801"/>
    </source>
</evidence>